<dbReference type="AlphaFoldDB" id="A0A916J2H6"/>
<evidence type="ECO:0000313" key="3">
    <source>
        <dbReference type="Proteomes" id="UP000742786"/>
    </source>
</evidence>
<protein>
    <submittedName>
        <fullName evidence="2">Uncharacterized protein</fullName>
    </submittedName>
</protein>
<dbReference type="SUPFAM" id="SSF56954">
    <property type="entry name" value="Outer membrane efflux proteins (OEP)"/>
    <property type="match status" value="1"/>
</dbReference>
<dbReference type="PROSITE" id="PS51257">
    <property type="entry name" value="PROKAR_LIPOPROTEIN"/>
    <property type="match status" value="1"/>
</dbReference>
<name>A0A916J2H6_9PROT</name>
<accession>A0A916J2H6</accession>
<keyword evidence="3" id="KW-1185">Reference proteome</keyword>
<dbReference type="EMBL" id="CAJQUM010000001">
    <property type="protein sequence ID" value="CAG4882779.1"/>
    <property type="molecule type" value="Genomic_DNA"/>
</dbReference>
<keyword evidence="1" id="KW-0732">Signal</keyword>
<gene>
    <name evidence="2" type="ORF">GTOL_10661</name>
</gene>
<evidence type="ECO:0000256" key="1">
    <source>
        <dbReference type="SAM" id="SignalP"/>
    </source>
</evidence>
<feature type="signal peptide" evidence="1">
    <location>
        <begin position="1"/>
        <end position="23"/>
    </location>
</feature>
<evidence type="ECO:0000313" key="2">
    <source>
        <dbReference type="EMBL" id="CAG4882779.1"/>
    </source>
</evidence>
<feature type="chain" id="PRO_5036699792" evidence="1">
    <location>
        <begin position="24"/>
        <end position="135"/>
    </location>
</feature>
<proteinExistence type="predicted"/>
<comment type="caution">
    <text evidence="2">The sequence shown here is derived from an EMBL/GenBank/DDBJ whole genome shotgun (WGS) entry which is preliminary data.</text>
</comment>
<organism evidence="2 3">
    <name type="scientific">Georgfuchsia toluolica</name>
    <dbReference type="NCBI Taxonomy" id="424218"/>
    <lineage>
        <taxon>Bacteria</taxon>
        <taxon>Pseudomonadati</taxon>
        <taxon>Pseudomonadota</taxon>
        <taxon>Betaproteobacteria</taxon>
        <taxon>Nitrosomonadales</taxon>
        <taxon>Sterolibacteriaceae</taxon>
        <taxon>Georgfuchsia</taxon>
    </lineage>
</organism>
<dbReference type="Proteomes" id="UP000742786">
    <property type="component" value="Unassembled WGS sequence"/>
</dbReference>
<sequence length="135" mass="14917">MMRLRNRSIFANLLALVVASACAPLPGNLLPRPELNNPGIASAAPLSDIARRHGEKENRWWESFGDPGLTQLIDEALYVIQTLPPQAHDCALRRAPCVRWNSTPASSTLPTRRCNARASANRVSFRPRLPARVIT</sequence>
<reference evidence="2" key="1">
    <citation type="submission" date="2021-04" db="EMBL/GenBank/DDBJ databases">
        <authorList>
            <person name="Hornung B."/>
        </authorList>
    </citation>
    <scope>NUCLEOTIDE SEQUENCE</scope>
    <source>
        <strain evidence="2">G5G6</strain>
    </source>
</reference>